<keyword evidence="8" id="KW-1185">Reference proteome</keyword>
<dbReference type="GO" id="GO:0003680">
    <property type="term" value="F:minor groove of adenine-thymine-rich DNA binding"/>
    <property type="evidence" value="ECO:0007669"/>
    <property type="project" value="TreeGrafter"/>
</dbReference>
<feature type="domain" description="DNA-binding protein H-NS-like C-terminal" evidence="6">
    <location>
        <begin position="58"/>
        <end position="97"/>
    </location>
</feature>
<dbReference type="Proteomes" id="UP000031838">
    <property type="component" value="Chromosome 2"/>
</dbReference>
<dbReference type="PANTHER" id="PTHR38097:SF2">
    <property type="entry name" value="DNA-BINDING PROTEIN STPA"/>
    <property type="match status" value="1"/>
</dbReference>
<dbReference type="GO" id="GO:0000976">
    <property type="term" value="F:transcription cis-regulatory region binding"/>
    <property type="evidence" value="ECO:0007669"/>
    <property type="project" value="TreeGrafter"/>
</dbReference>
<dbReference type="SUPFAM" id="SSF81273">
    <property type="entry name" value="H-NS histone-like proteins"/>
    <property type="match status" value="1"/>
</dbReference>
<dbReference type="KEGG" id="bgp:BGL_2c26320"/>
<dbReference type="InterPro" id="IPR037150">
    <property type="entry name" value="H-NS_C_dom_sf"/>
</dbReference>
<evidence type="ECO:0000256" key="4">
    <source>
        <dbReference type="ARBA" id="ARBA00023125"/>
    </source>
</evidence>
<evidence type="ECO:0000313" key="7">
    <source>
        <dbReference type="EMBL" id="AJK50686.1"/>
    </source>
</evidence>
<dbReference type="GO" id="GO:0009295">
    <property type="term" value="C:nucleoid"/>
    <property type="evidence" value="ECO:0007669"/>
    <property type="project" value="UniProtKB-SubCell"/>
</dbReference>
<proteinExistence type="inferred from homology"/>
<dbReference type="GO" id="GO:0032993">
    <property type="term" value="C:protein-DNA complex"/>
    <property type="evidence" value="ECO:0007669"/>
    <property type="project" value="TreeGrafter"/>
</dbReference>
<dbReference type="SMART" id="SM00528">
    <property type="entry name" value="HNS"/>
    <property type="match status" value="1"/>
</dbReference>
<evidence type="ECO:0000256" key="2">
    <source>
        <dbReference type="ARBA" id="ARBA00010610"/>
    </source>
</evidence>
<dbReference type="GO" id="GO:0003681">
    <property type="term" value="F:bent DNA binding"/>
    <property type="evidence" value="ECO:0007669"/>
    <property type="project" value="TreeGrafter"/>
</dbReference>
<feature type="region of interest" description="Disordered" evidence="5">
    <location>
        <begin position="63"/>
        <end position="87"/>
    </location>
</feature>
<comment type="subcellular location">
    <subcellularLocation>
        <location evidence="1">Cytoplasm</location>
        <location evidence="1">Nucleoid</location>
    </subcellularLocation>
</comment>
<keyword evidence="4" id="KW-0238">DNA-binding</keyword>
<sequence length="109" mass="12457">MSNNLNVLEEQLRELDQQIAHAKSEGKQALLANLQEQVQQYGITEDELLRAAGFRQAQKVRKAAPAKYYDPSSGHSWSGRGPRPKWLQGKELDDYLIDRAPKPWWPGED</sequence>
<evidence type="ECO:0000256" key="3">
    <source>
        <dbReference type="ARBA" id="ARBA00022490"/>
    </source>
</evidence>
<dbReference type="EMBL" id="CP002581">
    <property type="protein sequence ID" value="AJK50686.1"/>
    <property type="molecule type" value="Genomic_DNA"/>
</dbReference>
<dbReference type="RefSeq" id="WP_042628923.1">
    <property type="nucleotide sequence ID" value="NZ_BSTO01000006.1"/>
</dbReference>
<dbReference type="PANTHER" id="PTHR38097">
    <property type="match status" value="1"/>
</dbReference>
<dbReference type="Gene3D" id="4.10.430.10">
    <property type="entry name" value="Histone-like protein H-NS, C-terminal domain"/>
    <property type="match status" value="1"/>
</dbReference>
<name>A0A0B6SEM5_BURPL</name>
<reference evidence="7 8" key="2">
    <citation type="journal article" date="2016" name="Appl. Microbiol. Biotechnol.">
        <title>Mutations improving production and secretion of extracellular lipase by Burkholderia glumae PG1.</title>
        <authorList>
            <person name="Knapp A."/>
            <person name="Voget S."/>
            <person name="Gao R."/>
            <person name="Zaburannyi N."/>
            <person name="Krysciak D."/>
            <person name="Breuer M."/>
            <person name="Hauer B."/>
            <person name="Streit W.R."/>
            <person name="Muller R."/>
            <person name="Daniel R."/>
            <person name="Jaeger K.E."/>
        </authorList>
    </citation>
    <scope>NUCLEOTIDE SEQUENCE [LARGE SCALE GENOMIC DNA]</scope>
    <source>
        <strain evidence="7 8">PG1</strain>
    </source>
</reference>
<evidence type="ECO:0000313" key="8">
    <source>
        <dbReference type="Proteomes" id="UP000031838"/>
    </source>
</evidence>
<accession>A0A0B6SEM5</accession>
<dbReference type="GO" id="GO:0001217">
    <property type="term" value="F:DNA-binding transcription repressor activity"/>
    <property type="evidence" value="ECO:0007669"/>
    <property type="project" value="TreeGrafter"/>
</dbReference>
<comment type="similarity">
    <text evidence="2">Belongs to the histone-like protein H-NS family.</text>
</comment>
<dbReference type="KEGG" id="bpla:bpln_2g26550"/>
<organism evidence="7 8">
    <name type="scientific">Burkholderia plantarii</name>
    <dbReference type="NCBI Taxonomy" id="41899"/>
    <lineage>
        <taxon>Bacteria</taxon>
        <taxon>Pseudomonadati</taxon>
        <taxon>Pseudomonadota</taxon>
        <taxon>Betaproteobacteria</taxon>
        <taxon>Burkholderiales</taxon>
        <taxon>Burkholderiaceae</taxon>
        <taxon>Burkholderia</taxon>
    </lineage>
</organism>
<keyword evidence="3" id="KW-0963">Cytoplasm</keyword>
<protein>
    <submittedName>
        <fullName evidence="7">Histone-like nucleoid-structuring (H-NS) protein</fullName>
    </submittedName>
</protein>
<dbReference type="InterPro" id="IPR027444">
    <property type="entry name" value="H-NS_C_dom"/>
</dbReference>
<dbReference type="GO" id="GO:0005829">
    <property type="term" value="C:cytosol"/>
    <property type="evidence" value="ECO:0007669"/>
    <property type="project" value="TreeGrafter"/>
</dbReference>
<evidence type="ECO:0000256" key="1">
    <source>
        <dbReference type="ARBA" id="ARBA00004453"/>
    </source>
</evidence>
<gene>
    <name evidence="7" type="ORF">BGL_2c26320</name>
</gene>
<dbReference type="OrthoDB" id="5297879at2"/>
<evidence type="ECO:0000256" key="5">
    <source>
        <dbReference type="SAM" id="MobiDB-lite"/>
    </source>
</evidence>
<dbReference type="HOGENOM" id="CLU_117503_5_0_4"/>
<dbReference type="AlphaFoldDB" id="A0A0B6SEM5"/>
<reference evidence="8" key="1">
    <citation type="submission" date="2011-03" db="EMBL/GenBank/DDBJ databases">
        <authorList>
            <person name="Voget S."/>
            <person name="Streit W.R."/>
            <person name="Jaeger K.E."/>
            <person name="Daniel R."/>
        </authorList>
    </citation>
    <scope>NUCLEOTIDE SEQUENCE [LARGE SCALE GENOMIC DNA]</scope>
    <source>
        <strain evidence="8">PG1</strain>
    </source>
</reference>
<evidence type="ECO:0000259" key="6">
    <source>
        <dbReference type="SMART" id="SM00528"/>
    </source>
</evidence>
<dbReference type="Pfam" id="PF00816">
    <property type="entry name" value="Histone_HNS"/>
    <property type="match status" value="1"/>
</dbReference>